<feature type="compositionally biased region" description="Basic and acidic residues" evidence="1">
    <location>
        <begin position="177"/>
        <end position="198"/>
    </location>
</feature>
<reference evidence="2 3" key="1">
    <citation type="submission" date="2019-06" db="EMBL/GenBank/DDBJ databases">
        <title>Draft genomes of female and male turbot (Scophthalmus maximus).</title>
        <authorList>
            <person name="Xu H."/>
            <person name="Xu X.-W."/>
            <person name="Shao C."/>
            <person name="Chen S."/>
        </authorList>
    </citation>
    <scope>NUCLEOTIDE SEQUENCE [LARGE SCALE GENOMIC DNA]</scope>
    <source>
        <strain evidence="2">Ysfricsl-2016a</strain>
        <tissue evidence="2">Blood</tissue>
    </source>
</reference>
<accession>A0A6A4TA12</accession>
<sequence>MGLRRRSPNQDVTETAVSKRPDSSSQSSGEGGGHQETPIARRSLREDEKSDRLLAQQSLPLEGGGPEFPRRRSSSSDSSRGVGVDGASQIRLPLDRGEKRQRDRLKTAYEQPGALAFVALCPTPPYPHHPSGSVLRAPCSVLRPPLLSLHFDTFMMLVCPPNGLVHHLLVSQPVAETEVRGADVRPADRRPSLTGPKE</sequence>
<dbReference type="EMBL" id="VEVO01000005">
    <property type="protein sequence ID" value="KAF0041679.1"/>
    <property type="molecule type" value="Genomic_DNA"/>
</dbReference>
<evidence type="ECO:0000313" key="2">
    <source>
        <dbReference type="EMBL" id="KAF0041679.1"/>
    </source>
</evidence>
<feature type="compositionally biased region" description="Basic and acidic residues" evidence="1">
    <location>
        <begin position="43"/>
        <end position="52"/>
    </location>
</feature>
<organism evidence="2 3">
    <name type="scientific">Scophthalmus maximus</name>
    <name type="common">Turbot</name>
    <name type="synonym">Psetta maxima</name>
    <dbReference type="NCBI Taxonomy" id="52904"/>
    <lineage>
        <taxon>Eukaryota</taxon>
        <taxon>Metazoa</taxon>
        <taxon>Chordata</taxon>
        <taxon>Craniata</taxon>
        <taxon>Vertebrata</taxon>
        <taxon>Euteleostomi</taxon>
        <taxon>Actinopterygii</taxon>
        <taxon>Neopterygii</taxon>
        <taxon>Teleostei</taxon>
        <taxon>Neoteleostei</taxon>
        <taxon>Acanthomorphata</taxon>
        <taxon>Carangaria</taxon>
        <taxon>Pleuronectiformes</taxon>
        <taxon>Pleuronectoidei</taxon>
        <taxon>Scophthalmidae</taxon>
        <taxon>Scophthalmus</taxon>
    </lineage>
</organism>
<feature type="compositionally biased region" description="Low complexity" evidence="1">
    <location>
        <begin position="75"/>
        <end position="86"/>
    </location>
</feature>
<feature type="region of interest" description="Disordered" evidence="1">
    <location>
        <begin position="175"/>
        <end position="198"/>
    </location>
</feature>
<evidence type="ECO:0000313" key="3">
    <source>
        <dbReference type="Proteomes" id="UP000438429"/>
    </source>
</evidence>
<comment type="caution">
    <text evidence="2">The sequence shown here is derived from an EMBL/GenBank/DDBJ whole genome shotgun (WGS) entry which is preliminary data.</text>
</comment>
<dbReference type="Proteomes" id="UP000438429">
    <property type="component" value="Unassembled WGS sequence"/>
</dbReference>
<gene>
    <name evidence="2" type="ORF">F2P81_005211</name>
</gene>
<proteinExistence type="predicted"/>
<name>A0A6A4TA12_SCOMX</name>
<feature type="region of interest" description="Disordered" evidence="1">
    <location>
        <begin position="1"/>
        <end position="101"/>
    </location>
</feature>
<dbReference type="AlphaFoldDB" id="A0A6A4TA12"/>
<evidence type="ECO:0000256" key="1">
    <source>
        <dbReference type="SAM" id="MobiDB-lite"/>
    </source>
</evidence>
<protein>
    <submittedName>
        <fullName evidence="2">Uncharacterized protein</fullName>
    </submittedName>
</protein>